<dbReference type="EMBL" id="JPQZ01000082">
    <property type="protein sequence ID" value="KKO74328.1"/>
    <property type="molecule type" value="Genomic_DNA"/>
</dbReference>
<dbReference type="RefSeq" id="XP_024330070.1">
    <property type="nucleotide sequence ID" value="XM_024476522.1"/>
</dbReference>
<dbReference type="Proteomes" id="UP000034350">
    <property type="component" value="Unassembled WGS sequence"/>
</dbReference>
<protein>
    <submittedName>
        <fullName evidence="1">Uncharacterized protein</fullName>
    </submittedName>
</protein>
<reference evidence="1 2" key="1">
    <citation type="journal article" date="2015" name="Environ. Microbiol.">
        <title>Genome analyses suggest the presence of polyploidy and recent human-driven expansions in eight global populations of the honeybee pathogen Nosema ceranae.</title>
        <authorList>
            <person name="Pelin A."/>
            <person name="Selman M."/>
            <person name="Aris-Brosou S."/>
            <person name="Farinelli L."/>
            <person name="Corradi N."/>
        </authorList>
    </citation>
    <scope>NUCLEOTIDE SEQUENCE [LARGE SCALE GENOMIC DNA]</scope>
    <source>
        <strain evidence="1 2">PA08 1199</strain>
    </source>
</reference>
<comment type="caution">
    <text evidence="1">The sequence shown here is derived from an EMBL/GenBank/DDBJ whole genome shotgun (WGS) entry which is preliminary data.</text>
</comment>
<proteinExistence type="predicted"/>
<sequence length="56" mass="7103">MKIILEHNFKFYFLPQEYYKNNFIFVFKIALLNYVNRTVQKYILNENAEIRFYMRI</sequence>
<dbReference type="AlphaFoldDB" id="A0A0F9WMP9"/>
<dbReference type="VEuPathDB" id="MicrosporidiaDB:AAJ76_820006659"/>
<dbReference type="GeneID" id="36321476"/>
<gene>
    <name evidence="1" type="ORF">AAJ76_820006659</name>
</gene>
<accession>A0A0F9WMP9</accession>
<evidence type="ECO:0000313" key="1">
    <source>
        <dbReference type="EMBL" id="KKO74328.1"/>
    </source>
</evidence>
<evidence type="ECO:0000313" key="2">
    <source>
        <dbReference type="Proteomes" id="UP000034350"/>
    </source>
</evidence>
<keyword evidence="2" id="KW-1185">Reference proteome</keyword>
<organism evidence="1 2">
    <name type="scientific">Vairimorpha ceranae</name>
    <dbReference type="NCBI Taxonomy" id="40302"/>
    <lineage>
        <taxon>Eukaryota</taxon>
        <taxon>Fungi</taxon>
        <taxon>Fungi incertae sedis</taxon>
        <taxon>Microsporidia</taxon>
        <taxon>Nosematidae</taxon>
        <taxon>Vairimorpha</taxon>
    </lineage>
</organism>
<name>A0A0F9WMP9_9MICR</name>